<dbReference type="WBParaSite" id="PSAMB.scaffold295size58621.g4450.t1">
    <property type="protein sequence ID" value="PSAMB.scaffold295size58621.g4450.t1"/>
    <property type="gene ID" value="PSAMB.scaffold295size58621.g4450"/>
</dbReference>
<dbReference type="InterPro" id="IPR001810">
    <property type="entry name" value="F-box_dom"/>
</dbReference>
<dbReference type="AlphaFoldDB" id="A0A914W393"/>
<dbReference type="InterPro" id="IPR036047">
    <property type="entry name" value="F-box-like_dom_sf"/>
</dbReference>
<dbReference type="CDD" id="cd09917">
    <property type="entry name" value="F-box_SF"/>
    <property type="match status" value="1"/>
</dbReference>
<reference evidence="3" key="1">
    <citation type="submission" date="2022-11" db="UniProtKB">
        <authorList>
            <consortium name="WormBaseParasite"/>
        </authorList>
    </citation>
    <scope>IDENTIFICATION</scope>
</reference>
<dbReference type="Gene3D" id="1.20.1280.50">
    <property type="match status" value="1"/>
</dbReference>
<name>A0A914W393_9BILA</name>
<organism evidence="2 3">
    <name type="scientific">Plectus sambesii</name>
    <dbReference type="NCBI Taxonomy" id="2011161"/>
    <lineage>
        <taxon>Eukaryota</taxon>
        <taxon>Metazoa</taxon>
        <taxon>Ecdysozoa</taxon>
        <taxon>Nematoda</taxon>
        <taxon>Chromadorea</taxon>
        <taxon>Plectida</taxon>
        <taxon>Plectina</taxon>
        <taxon>Plectoidea</taxon>
        <taxon>Plectidae</taxon>
        <taxon>Plectus</taxon>
    </lineage>
</organism>
<sequence length="344" mass="38687">MIDDLPPHIILKIFQYMTVNDLCTAHRVCRLWNSMLTDWASLLPIRHLRRIEFNHEEKRMPRKGYWRYDGVRVAVMCWMRRMLAKRRRRVSINQIVAVEDCHDGSACFREGAESHMHSNPTDPALIGKRLTHVRARGVYIADWRPGLSSLLEQLASADLRLTKITLHQADMSGVVRNDLRLLFEKYAATLTTVNLCNLRGSAGRVVTDAVLAAAGDLTKLYVMAEEGRPSLNEHGLMPVFGFVTDATVDRFARRYNDTETRIQTLMLSSCAVTARGVAKLAKAWSLARAPGPCSVILVDCGVTKADVAAECERLDVELERVGPDGHFAIKHDSQAFKVHLLNVT</sequence>
<dbReference type="SMART" id="SM00256">
    <property type="entry name" value="FBOX"/>
    <property type="match status" value="1"/>
</dbReference>
<evidence type="ECO:0000313" key="2">
    <source>
        <dbReference type="Proteomes" id="UP000887566"/>
    </source>
</evidence>
<keyword evidence="2" id="KW-1185">Reference proteome</keyword>
<feature type="domain" description="F-box" evidence="1">
    <location>
        <begin position="1"/>
        <end position="51"/>
    </location>
</feature>
<dbReference type="PROSITE" id="PS50181">
    <property type="entry name" value="FBOX"/>
    <property type="match status" value="1"/>
</dbReference>
<accession>A0A914W393</accession>
<evidence type="ECO:0000313" key="3">
    <source>
        <dbReference type="WBParaSite" id="PSAMB.scaffold295size58621.g4450.t1"/>
    </source>
</evidence>
<protein>
    <submittedName>
        <fullName evidence="3">F-box domain-containing protein</fullName>
    </submittedName>
</protein>
<dbReference type="Proteomes" id="UP000887566">
    <property type="component" value="Unplaced"/>
</dbReference>
<evidence type="ECO:0000259" key="1">
    <source>
        <dbReference type="PROSITE" id="PS50181"/>
    </source>
</evidence>
<dbReference type="SUPFAM" id="SSF81383">
    <property type="entry name" value="F-box domain"/>
    <property type="match status" value="1"/>
</dbReference>
<dbReference type="Pfam" id="PF12937">
    <property type="entry name" value="F-box-like"/>
    <property type="match status" value="1"/>
</dbReference>
<proteinExistence type="predicted"/>